<dbReference type="Gene3D" id="3.90.180.10">
    <property type="entry name" value="Medium-chain alcohol dehydrogenases, catalytic domain"/>
    <property type="match status" value="1"/>
</dbReference>
<gene>
    <name evidence="2" type="ORF">FNV43_RR24343</name>
</gene>
<dbReference type="PROSITE" id="PS01162">
    <property type="entry name" value="QOR_ZETA_CRYSTAL"/>
    <property type="match status" value="1"/>
</dbReference>
<dbReference type="InterPro" id="IPR051397">
    <property type="entry name" value="Zn-ADH-like_protein"/>
</dbReference>
<dbReference type="Pfam" id="PF00107">
    <property type="entry name" value="ADH_zinc_N"/>
    <property type="match status" value="1"/>
</dbReference>
<dbReference type="AlphaFoldDB" id="A0A8K0GQ56"/>
<organism evidence="2 3">
    <name type="scientific">Rhamnella rubrinervis</name>
    <dbReference type="NCBI Taxonomy" id="2594499"/>
    <lineage>
        <taxon>Eukaryota</taxon>
        <taxon>Viridiplantae</taxon>
        <taxon>Streptophyta</taxon>
        <taxon>Embryophyta</taxon>
        <taxon>Tracheophyta</taxon>
        <taxon>Spermatophyta</taxon>
        <taxon>Magnoliopsida</taxon>
        <taxon>eudicotyledons</taxon>
        <taxon>Gunneridae</taxon>
        <taxon>Pentapetalae</taxon>
        <taxon>rosids</taxon>
        <taxon>fabids</taxon>
        <taxon>Rosales</taxon>
        <taxon>Rhamnaceae</taxon>
        <taxon>rhamnoid group</taxon>
        <taxon>Rhamneae</taxon>
        <taxon>Rhamnella</taxon>
    </lineage>
</organism>
<sequence length="348" mass="37136">MEALVCRKLGDPMQDPNNSGSPLVLDKNHPIPELYSPTAVRVRVKATSLNYANYLQIQGSYQEKPPLPFIPGSDYSGIVDAIGTAVSLFKVGDSVCSFTALGSFAQFIVADETELFRVPEGCDLVAAGSLPVAFGTSHVGLVHRARLTTGQVLLVLGAAGGVGLAAVQIGKVCGAVVIAVARGFEKVQYLKSMGVDHVVDSANQNITQSVKDFLKSRKLKGVDILYDPVGGEQTKETLRLLNWGANILIIGFASGKVPVIPANIALVKNWTVHGLYWGSYKIHRPGVLEDSVRELLSWLAKGLITVHISHTYSMSEAGLAFSAIKERKAVGKVMIIADGGEKTGRSKL</sequence>
<dbReference type="SMART" id="SM00829">
    <property type="entry name" value="PKS_ER"/>
    <property type="match status" value="1"/>
</dbReference>
<evidence type="ECO:0000313" key="3">
    <source>
        <dbReference type="Proteomes" id="UP000796880"/>
    </source>
</evidence>
<accession>A0A8K0GQ56</accession>
<feature type="domain" description="Enoyl reductase (ER)" evidence="1">
    <location>
        <begin position="20"/>
        <end position="335"/>
    </location>
</feature>
<dbReference type="GO" id="GO:0008270">
    <property type="term" value="F:zinc ion binding"/>
    <property type="evidence" value="ECO:0007669"/>
    <property type="project" value="InterPro"/>
</dbReference>
<dbReference type="Pfam" id="PF08240">
    <property type="entry name" value="ADH_N"/>
    <property type="match status" value="1"/>
</dbReference>
<dbReference type="InterPro" id="IPR020843">
    <property type="entry name" value="ER"/>
</dbReference>
<name>A0A8K0GQ56_9ROSA</name>
<dbReference type="Gene3D" id="3.40.50.720">
    <property type="entry name" value="NAD(P)-binding Rossmann-like Domain"/>
    <property type="match status" value="1"/>
</dbReference>
<dbReference type="OrthoDB" id="10257049at2759"/>
<reference evidence="2" key="1">
    <citation type="submission" date="2020-03" db="EMBL/GenBank/DDBJ databases">
        <title>A high-quality chromosome-level genome assembly of a woody plant with both climbing and erect habits, Rhamnella rubrinervis.</title>
        <authorList>
            <person name="Lu Z."/>
            <person name="Yang Y."/>
            <person name="Zhu X."/>
            <person name="Sun Y."/>
        </authorList>
    </citation>
    <scope>NUCLEOTIDE SEQUENCE</scope>
    <source>
        <strain evidence="2">BYM</strain>
        <tissue evidence="2">Leaf</tissue>
    </source>
</reference>
<dbReference type="InterPro" id="IPR002364">
    <property type="entry name" value="Quin_OxRdtase/zeta-crystal_CS"/>
</dbReference>
<dbReference type="EMBL" id="VOIH02000011">
    <property type="protein sequence ID" value="KAF3433241.1"/>
    <property type="molecule type" value="Genomic_DNA"/>
</dbReference>
<dbReference type="Proteomes" id="UP000796880">
    <property type="component" value="Unassembled WGS sequence"/>
</dbReference>
<dbReference type="InterPro" id="IPR036291">
    <property type="entry name" value="NAD(P)-bd_dom_sf"/>
</dbReference>
<evidence type="ECO:0000259" key="1">
    <source>
        <dbReference type="SMART" id="SM00829"/>
    </source>
</evidence>
<protein>
    <recommendedName>
        <fullName evidence="1">Enoyl reductase (ER) domain-containing protein</fullName>
    </recommendedName>
</protein>
<dbReference type="CDD" id="cd08241">
    <property type="entry name" value="QOR1"/>
    <property type="match status" value="1"/>
</dbReference>
<dbReference type="SUPFAM" id="SSF50129">
    <property type="entry name" value="GroES-like"/>
    <property type="match status" value="1"/>
</dbReference>
<dbReference type="GO" id="GO:0016491">
    <property type="term" value="F:oxidoreductase activity"/>
    <property type="evidence" value="ECO:0007669"/>
    <property type="project" value="InterPro"/>
</dbReference>
<keyword evidence="3" id="KW-1185">Reference proteome</keyword>
<comment type="caution">
    <text evidence="2">The sequence shown here is derived from an EMBL/GenBank/DDBJ whole genome shotgun (WGS) entry which is preliminary data.</text>
</comment>
<dbReference type="InterPro" id="IPR013154">
    <property type="entry name" value="ADH-like_N"/>
</dbReference>
<dbReference type="PANTHER" id="PTHR43677:SF4">
    <property type="entry name" value="QUINONE OXIDOREDUCTASE-LIKE PROTEIN 2"/>
    <property type="match status" value="1"/>
</dbReference>
<dbReference type="InterPro" id="IPR013149">
    <property type="entry name" value="ADH-like_C"/>
</dbReference>
<dbReference type="SUPFAM" id="SSF51735">
    <property type="entry name" value="NAD(P)-binding Rossmann-fold domains"/>
    <property type="match status" value="1"/>
</dbReference>
<dbReference type="InterPro" id="IPR011032">
    <property type="entry name" value="GroES-like_sf"/>
</dbReference>
<dbReference type="PANTHER" id="PTHR43677">
    <property type="entry name" value="SHORT-CHAIN DEHYDROGENASE/REDUCTASE"/>
    <property type="match status" value="1"/>
</dbReference>
<proteinExistence type="predicted"/>
<evidence type="ECO:0000313" key="2">
    <source>
        <dbReference type="EMBL" id="KAF3433241.1"/>
    </source>
</evidence>